<dbReference type="InterPro" id="IPR000990">
    <property type="entry name" value="Innexin"/>
</dbReference>
<keyword evidence="3 12" id="KW-0813">Transport</keyword>
<dbReference type="GO" id="GO:0005243">
    <property type="term" value="F:gap junction channel activity"/>
    <property type="evidence" value="ECO:0007669"/>
    <property type="project" value="TreeGrafter"/>
</dbReference>
<dbReference type="AlphaFoldDB" id="A0A914L7M5"/>
<keyword evidence="4" id="KW-1003">Cell membrane</keyword>
<keyword evidence="13" id="KW-1185">Reference proteome</keyword>
<keyword evidence="7" id="KW-0965">Cell junction</keyword>
<evidence type="ECO:0000256" key="6">
    <source>
        <dbReference type="ARBA" id="ARBA00022868"/>
    </source>
</evidence>
<dbReference type="PRINTS" id="PR01262">
    <property type="entry name" value="INNEXIN"/>
</dbReference>
<evidence type="ECO:0000256" key="4">
    <source>
        <dbReference type="ARBA" id="ARBA00022475"/>
    </source>
</evidence>
<keyword evidence="10 12" id="KW-0472">Membrane</keyword>
<sequence>MSSYSTGGWSSSNSTWPNSGTVINGVHNLPFFGQNQPLLGKTFLSWFERPKANFSDIIDRINCQIVPILLLFCVMSVTANIFGSFGMEPMRCLKTPDLDDDEREFALDYCQSKNTYYVPPEQNIPWSNEGRRERQIGYYHWVPIMLFLQSMLFMLPNFLWNGFHQHSGIEFIKFLKECNRLKKMKLNDAERPTLLRTLGERIGETVINRKNYFRSKIPAFSIGSGSFVTCLYIFIKLLYLLNVFVQFCLLNFFIGHNYSWWGFDVLRSLVTGKNWQDSPTFPRLTLCDVSIRRLGDAERSTRYTLQCHLRINTYNEKIYLFIWWGFLFVAILTFLNFLYYVIAFACLPFTRENTVRHLLKQNRFDQIMYSSNKLHYKLIKLFAKKSIINDGILLFWFIETHAGPIVAREIMGEVFDVYLAKINAEDFDVPRVIIRS</sequence>
<proteinExistence type="inferred from homology"/>
<comment type="similarity">
    <text evidence="12">Belongs to the pannexin family.</text>
</comment>
<keyword evidence="9 12" id="KW-0406">Ion transport</keyword>
<keyword evidence="8 12" id="KW-1133">Transmembrane helix</keyword>
<evidence type="ECO:0000256" key="8">
    <source>
        <dbReference type="ARBA" id="ARBA00022989"/>
    </source>
</evidence>
<dbReference type="WBParaSite" id="Minc3s00308g09855">
    <property type="protein sequence ID" value="Minc3s00308g09855"/>
    <property type="gene ID" value="Minc3s00308g09855"/>
</dbReference>
<dbReference type="PANTHER" id="PTHR11893:SF20">
    <property type="entry name" value="INNEXIN-3"/>
    <property type="match status" value="1"/>
</dbReference>
<evidence type="ECO:0000313" key="13">
    <source>
        <dbReference type="Proteomes" id="UP000887563"/>
    </source>
</evidence>
<evidence type="ECO:0000256" key="12">
    <source>
        <dbReference type="RuleBase" id="RU010713"/>
    </source>
</evidence>
<keyword evidence="5 12" id="KW-0812">Transmembrane</keyword>
<accession>A0A914L7M5</accession>
<dbReference type="PROSITE" id="PS51013">
    <property type="entry name" value="PANNEXIN"/>
    <property type="match status" value="1"/>
</dbReference>
<dbReference type="PANTHER" id="PTHR11893">
    <property type="entry name" value="INNEXIN"/>
    <property type="match status" value="1"/>
</dbReference>
<evidence type="ECO:0000256" key="2">
    <source>
        <dbReference type="ARBA" id="ARBA00004651"/>
    </source>
</evidence>
<evidence type="ECO:0000256" key="5">
    <source>
        <dbReference type="ARBA" id="ARBA00022692"/>
    </source>
</evidence>
<evidence type="ECO:0000313" key="14">
    <source>
        <dbReference type="WBParaSite" id="Minc3s00308g09855"/>
    </source>
</evidence>
<feature type="transmembrane region" description="Helical" evidence="12">
    <location>
        <begin position="217"/>
        <end position="235"/>
    </location>
</feature>
<keyword evidence="6" id="KW-0303">Gap junction</keyword>
<dbReference type="GO" id="GO:0005886">
    <property type="term" value="C:plasma membrane"/>
    <property type="evidence" value="ECO:0007669"/>
    <property type="project" value="UniProtKB-SubCell"/>
</dbReference>
<dbReference type="GO" id="GO:0005921">
    <property type="term" value="C:gap junction"/>
    <property type="evidence" value="ECO:0007669"/>
    <property type="project" value="UniProtKB-SubCell"/>
</dbReference>
<evidence type="ECO:0000256" key="7">
    <source>
        <dbReference type="ARBA" id="ARBA00022949"/>
    </source>
</evidence>
<feature type="transmembrane region" description="Helical" evidence="12">
    <location>
        <begin position="138"/>
        <end position="160"/>
    </location>
</feature>
<evidence type="ECO:0000256" key="11">
    <source>
        <dbReference type="ARBA" id="ARBA00023303"/>
    </source>
</evidence>
<organism evidence="13 14">
    <name type="scientific">Meloidogyne incognita</name>
    <name type="common">Southern root-knot nematode worm</name>
    <name type="synonym">Oxyuris incognita</name>
    <dbReference type="NCBI Taxonomy" id="6306"/>
    <lineage>
        <taxon>Eukaryota</taxon>
        <taxon>Metazoa</taxon>
        <taxon>Ecdysozoa</taxon>
        <taxon>Nematoda</taxon>
        <taxon>Chromadorea</taxon>
        <taxon>Rhabditida</taxon>
        <taxon>Tylenchina</taxon>
        <taxon>Tylenchomorpha</taxon>
        <taxon>Tylenchoidea</taxon>
        <taxon>Meloidogynidae</taxon>
        <taxon>Meloidogyninae</taxon>
        <taxon>Meloidogyne</taxon>
        <taxon>Meloidogyne incognita group</taxon>
    </lineage>
</organism>
<dbReference type="Pfam" id="PF00876">
    <property type="entry name" value="Innexin"/>
    <property type="match status" value="1"/>
</dbReference>
<dbReference type="GO" id="GO:0034220">
    <property type="term" value="P:monoatomic ion transmembrane transport"/>
    <property type="evidence" value="ECO:0007669"/>
    <property type="project" value="UniProtKB-KW"/>
</dbReference>
<comment type="function">
    <text evidence="12">Structural component of the gap junctions.</text>
</comment>
<gene>
    <name evidence="12" type="primary">inx</name>
</gene>
<keyword evidence="11 12" id="KW-0407">Ion channel</keyword>
<evidence type="ECO:0000256" key="9">
    <source>
        <dbReference type="ARBA" id="ARBA00023065"/>
    </source>
</evidence>
<reference evidence="14" key="1">
    <citation type="submission" date="2022-11" db="UniProtKB">
        <authorList>
            <consortium name="WormBaseParasite"/>
        </authorList>
    </citation>
    <scope>IDENTIFICATION</scope>
</reference>
<name>A0A914L7M5_MELIC</name>
<feature type="transmembrane region" description="Helical" evidence="12">
    <location>
        <begin position="65"/>
        <end position="87"/>
    </location>
</feature>
<evidence type="ECO:0000256" key="10">
    <source>
        <dbReference type="ARBA" id="ARBA00023136"/>
    </source>
</evidence>
<evidence type="ECO:0000256" key="3">
    <source>
        <dbReference type="ARBA" id="ARBA00022448"/>
    </source>
</evidence>
<dbReference type="Proteomes" id="UP000887563">
    <property type="component" value="Unplaced"/>
</dbReference>
<evidence type="ECO:0000256" key="1">
    <source>
        <dbReference type="ARBA" id="ARBA00004610"/>
    </source>
</evidence>
<feature type="transmembrane region" description="Helical" evidence="12">
    <location>
        <begin position="318"/>
        <end position="342"/>
    </location>
</feature>
<comment type="subcellular location">
    <subcellularLocation>
        <location evidence="1">Cell junction</location>
        <location evidence="1">Gap junction</location>
    </subcellularLocation>
    <subcellularLocation>
        <location evidence="2 12">Cell membrane</location>
        <topology evidence="2 12">Multi-pass membrane protein</topology>
    </subcellularLocation>
</comment>
<protein>
    <recommendedName>
        <fullName evidence="12">Innexin</fullName>
    </recommendedName>
</protein>